<feature type="transmembrane region" description="Helical" evidence="9">
    <location>
        <begin position="72"/>
        <end position="95"/>
    </location>
</feature>
<dbReference type="Gene3D" id="3.80.10.10">
    <property type="entry name" value="Ribonuclease Inhibitor"/>
    <property type="match status" value="1"/>
</dbReference>
<evidence type="ECO:0000256" key="6">
    <source>
        <dbReference type="ARBA" id="ARBA00023170"/>
    </source>
</evidence>
<dbReference type="GO" id="GO:0004930">
    <property type="term" value="F:G protein-coupled receptor activity"/>
    <property type="evidence" value="ECO:0007669"/>
    <property type="project" value="UniProtKB-KW"/>
</dbReference>
<dbReference type="Pfam" id="PF11970">
    <property type="entry name" value="GPR_Gpa2_C"/>
    <property type="match status" value="1"/>
</dbReference>
<feature type="transmembrane region" description="Helical" evidence="9">
    <location>
        <begin position="150"/>
        <end position="170"/>
    </location>
</feature>
<dbReference type="Gene3D" id="1.20.1070.10">
    <property type="entry name" value="Rhodopsin 7-helix transmembrane proteins"/>
    <property type="match status" value="1"/>
</dbReference>
<comment type="subcellular location">
    <subcellularLocation>
        <location evidence="1">Membrane</location>
        <topology evidence="1">Multi-pass membrane protein</topology>
    </subcellularLocation>
</comment>
<dbReference type="PANTHER" id="PTHR23112">
    <property type="entry name" value="G PROTEIN-COUPLED RECEPTOR 157-RELATED"/>
    <property type="match status" value="1"/>
</dbReference>
<dbReference type="GO" id="GO:0007166">
    <property type="term" value="P:cell surface receptor signaling pathway"/>
    <property type="evidence" value="ECO:0007669"/>
    <property type="project" value="InterPro"/>
</dbReference>
<dbReference type="PRINTS" id="PR02000">
    <property type="entry name" value="GCR1PLANT"/>
</dbReference>
<evidence type="ECO:0000256" key="9">
    <source>
        <dbReference type="SAM" id="Phobius"/>
    </source>
</evidence>
<dbReference type="InterPro" id="IPR022596">
    <property type="entry name" value="GPR1/2/3_C"/>
</dbReference>
<evidence type="ECO:0000256" key="7">
    <source>
        <dbReference type="ARBA" id="ARBA00023224"/>
    </source>
</evidence>
<dbReference type="InterPro" id="IPR017981">
    <property type="entry name" value="GPCR_2-like_7TM"/>
</dbReference>
<feature type="transmembrane region" description="Helical" evidence="9">
    <location>
        <begin position="41"/>
        <end position="60"/>
    </location>
</feature>
<evidence type="ECO:0000256" key="5">
    <source>
        <dbReference type="ARBA" id="ARBA00023136"/>
    </source>
</evidence>
<name>A0AAV7YVX0_9EUKA</name>
<keyword evidence="4" id="KW-0297">G-protein coupled receptor</keyword>
<keyword evidence="5 9" id="KW-0472">Membrane</keyword>
<dbReference type="SMART" id="SM00368">
    <property type="entry name" value="LRR_RI"/>
    <property type="match status" value="3"/>
</dbReference>
<sequence length="867" mass="99785">MKNVEKYLTLISTGLSFLGSLIIIVLNLVFADYRKNFFRKLVFHLSIYDFINSFLFFIPGSQSNFCKYQAHLLVFTCSMPCYIALSISLITYLNISKNWPVYRLEKLARINHIISLIIASALTVYCAFYSGVDLDEETYWCFISNRYSLGIYYCIIWACCLFSTIFYLLIINKIRIVSRSIKELMNYEDKKNSRETLLTQIRMSIIPLALIFTWIFPSIRRSREIFYPGSKQITIINILQGLTNPLQGFLDCIVFVFCSSYSRSKLKKIFCCSYKSEKICRNGHLYDLKKIDYFDKTHFTLHFKDFLIDVYHPKALTFLDTIKRNYSRISIGLPNTNLCTFEDLSILASGNSISSVGSGDGGSSKIDLNQKNTLFVQKIQTASISETISKTESDLEEETQTQTKEEQEEKEEEKSEEKEENQKSEENQKEEETQKSEETQKEGEGEGEGEGEESDSLEIKQELTVGSKMNLKKVKSENEKLNLKALELPKLENQTYFNKNMNKDEMLRAHTVDCVTNLNKSSSIWNLQSIHQKTEYPGNGFSEQYKAWCSYYKTPISKAFLKFVKNECYENKNKRKRKVLDLSNFKRIDLYMDNSIDIYPIVAALKHNDYFTEFKLSNIYRKDPITLMSEVLEFNSTLTKMTLRNKIQNKEAKNLAHGLSCIQYLETLNLSFCNLSESSVATILLNLLACKNIKYLNLSGNKFGKKGAELLNQVILKNQLKVLMLDFTGIDFRYISTSLVQSKIEILSLIGNKFGKESFWCLAETFKVVSSINKLDISNATLTHNYFPLLLDSILFNEKLTNFSLSASCNQFDLDICNKILEVFETNTDSESLEELILDNNEFGSEGINVILKCATISKSLKKTVNL</sequence>
<comment type="caution">
    <text evidence="11">The sequence shown here is derived from an EMBL/GenBank/DDBJ whole genome shotgun (WGS) entry which is preliminary data.</text>
</comment>
<evidence type="ECO:0000256" key="4">
    <source>
        <dbReference type="ARBA" id="ARBA00023040"/>
    </source>
</evidence>
<evidence type="ECO:0000256" key="1">
    <source>
        <dbReference type="ARBA" id="ARBA00004141"/>
    </source>
</evidence>
<dbReference type="InterPro" id="IPR022340">
    <property type="entry name" value="GPCR_GCR1_put"/>
</dbReference>
<dbReference type="GO" id="GO:0007189">
    <property type="term" value="P:adenylate cyclase-activating G protein-coupled receptor signaling pathway"/>
    <property type="evidence" value="ECO:0007669"/>
    <property type="project" value="TreeGrafter"/>
</dbReference>
<evidence type="ECO:0000313" key="11">
    <source>
        <dbReference type="EMBL" id="KAJ3431559.1"/>
    </source>
</evidence>
<dbReference type="SUPFAM" id="SSF81321">
    <property type="entry name" value="Family A G protein-coupled receptor-like"/>
    <property type="match status" value="1"/>
</dbReference>
<dbReference type="PROSITE" id="PS50261">
    <property type="entry name" value="G_PROTEIN_RECEP_F2_4"/>
    <property type="match status" value="1"/>
</dbReference>
<dbReference type="InterPro" id="IPR001611">
    <property type="entry name" value="Leu-rich_rpt"/>
</dbReference>
<protein>
    <submittedName>
        <fullName evidence="11">G protein-coupled receptor</fullName>
    </submittedName>
</protein>
<dbReference type="SUPFAM" id="SSF52047">
    <property type="entry name" value="RNI-like"/>
    <property type="match status" value="1"/>
</dbReference>
<evidence type="ECO:0000259" key="10">
    <source>
        <dbReference type="PROSITE" id="PS50261"/>
    </source>
</evidence>
<dbReference type="PANTHER" id="PTHR23112:SF0">
    <property type="entry name" value="TRANSMEMBRANE PROTEIN 116"/>
    <property type="match status" value="1"/>
</dbReference>
<dbReference type="EMBL" id="JANTQA010000047">
    <property type="protein sequence ID" value="KAJ3431559.1"/>
    <property type="molecule type" value="Genomic_DNA"/>
</dbReference>
<organism evidence="11 12">
    <name type="scientific">Anaeramoeba flamelloides</name>
    <dbReference type="NCBI Taxonomy" id="1746091"/>
    <lineage>
        <taxon>Eukaryota</taxon>
        <taxon>Metamonada</taxon>
        <taxon>Anaeramoebidae</taxon>
        <taxon>Anaeramoeba</taxon>
    </lineage>
</organism>
<reference evidence="11" key="1">
    <citation type="submission" date="2022-08" db="EMBL/GenBank/DDBJ databases">
        <title>Novel sulphate-reducing endosymbionts in the free-living metamonad Anaeramoeba.</title>
        <authorList>
            <person name="Jerlstrom-Hultqvist J."/>
            <person name="Cepicka I."/>
            <person name="Gallot-Lavallee L."/>
            <person name="Salas-Leiva D."/>
            <person name="Curtis B.A."/>
            <person name="Zahonova K."/>
            <person name="Pipaliya S."/>
            <person name="Dacks J."/>
            <person name="Roger A.J."/>
        </authorList>
    </citation>
    <scope>NUCLEOTIDE SEQUENCE</scope>
    <source>
        <strain evidence="11">Busselton2</strain>
    </source>
</reference>
<keyword evidence="3 9" id="KW-1133">Transmembrane helix</keyword>
<gene>
    <name evidence="11" type="ORF">M0812_20471</name>
</gene>
<dbReference type="Proteomes" id="UP001146793">
    <property type="component" value="Unassembled WGS sequence"/>
</dbReference>
<dbReference type="Pfam" id="PF13516">
    <property type="entry name" value="LRR_6"/>
    <property type="match status" value="1"/>
</dbReference>
<evidence type="ECO:0000256" key="3">
    <source>
        <dbReference type="ARBA" id="ARBA00022989"/>
    </source>
</evidence>
<dbReference type="AlphaFoldDB" id="A0AAV7YVX0"/>
<feature type="transmembrane region" description="Helical" evidence="9">
    <location>
        <begin position="107"/>
        <end position="130"/>
    </location>
</feature>
<feature type="region of interest" description="Disordered" evidence="8">
    <location>
        <begin position="387"/>
        <end position="459"/>
    </location>
</feature>
<evidence type="ECO:0000256" key="8">
    <source>
        <dbReference type="SAM" id="MobiDB-lite"/>
    </source>
</evidence>
<dbReference type="InterPro" id="IPR032675">
    <property type="entry name" value="LRR_dom_sf"/>
</dbReference>
<keyword evidence="6 11" id="KW-0675">Receptor</keyword>
<feature type="domain" description="G-protein coupled receptors family 2 profile 2" evidence="10">
    <location>
        <begin position="5"/>
        <end position="259"/>
    </location>
</feature>
<dbReference type="GO" id="GO:0005886">
    <property type="term" value="C:plasma membrane"/>
    <property type="evidence" value="ECO:0007669"/>
    <property type="project" value="TreeGrafter"/>
</dbReference>
<keyword evidence="7" id="KW-0807">Transducer</keyword>
<evidence type="ECO:0000313" key="12">
    <source>
        <dbReference type="Proteomes" id="UP001146793"/>
    </source>
</evidence>
<proteinExistence type="predicted"/>
<feature type="compositionally biased region" description="Acidic residues" evidence="8">
    <location>
        <begin position="445"/>
        <end position="456"/>
    </location>
</feature>
<evidence type="ECO:0000256" key="2">
    <source>
        <dbReference type="ARBA" id="ARBA00022692"/>
    </source>
</evidence>
<feature type="transmembrane region" description="Helical" evidence="9">
    <location>
        <begin position="197"/>
        <end position="216"/>
    </location>
</feature>
<accession>A0AAV7YVX0</accession>
<feature type="compositionally biased region" description="Basic and acidic residues" evidence="8">
    <location>
        <begin position="403"/>
        <end position="444"/>
    </location>
</feature>
<feature type="transmembrane region" description="Helical" evidence="9">
    <location>
        <begin position="6"/>
        <end position="29"/>
    </location>
</feature>
<keyword evidence="2 9" id="KW-0812">Transmembrane</keyword>